<gene>
    <name evidence="1" type="ORF">DES45_102460</name>
</gene>
<sequence>MFVWSALISFVLSILAVGPLRDAVPTWLESGAEVLAVVSLFVLVCLLESGGSNPDRTNPAS</sequence>
<accession>A0A370HR93</accession>
<protein>
    <submittedName>
        <fullName evidence="1">Uncharacterized protein</fullName>
    </submittedName>
</protein>
<reference evidence="1 2" key="1">
    <citation type="submission" date="2018-07" db="EMBL/GenBank/DDBJ databases">
        <title>Genomic Encyclopedia of Type Strains, Phase IV (KMG-IV): sequencing the most valuable type-strain genomes for metagenomic binning, comparative biology and taxonomic classification.</title>
        <authorList>
            <person name="Goeker M."/>
        </authorList>
    </citation>
    <scope>NUCLEOTIDE SEQUENCE [LARGE SCALE GENOMIC DNA]</scope>
    <source>
        <strain evidence="1 2">DSM 14364</strain>
    </source>
</reference>
<keyword evidence="2" id="KW-1185">Reference proteome</keyword>
<dbReference type="AlphaFoldDB" id="A0A370HR93"/>
<dbReference type="RefSeq" id="WP_114769241.1">
    <property type="nucleotide sequence ID" value="NZ_QQBB01000002.1"/>
</dbReference>
<dbReference type="EMBL" id="QQBB01000002">
    <property type="protein sequence ID" value="RDI61066.1"/>
    <property type="molecule type" value="Genomic_DNA"/>
</dbReference>
<dbReference type="OrthoDB" id="8020644at2"/>
<name>A0A370HR93_9HYPH</name>
<evidence type="ECO:0000313" key="2">
    <source>
        <dbReference type="Proteomes" id="UP000254925"/>
    </source>
</evidence>
<evidence type="ECO:0000313" key="1">
    <source>
        <dbReference type="EMBL" id="RDI61066.1"/>
    </source>
</evidence>
<organism evidence="1 2">
    <name type="scientific">Microvirga subterranea</name>
    <dbReference type="NCBI Taxonomy" id="186651"/>
    <lineage>
        <taxon>Bacteria</taxon>
        <taxon>Pseudomonadati</taxon>
        <taxon>Pseudomonadota</taxon>
        <taxon>Alphaproteobacteria</taxon>
        <taxon>Hyphomicrobiales</taxon>
        <taxon>Methylobacteriaceae</taxon>
        <taxon>Microvirga</taxon>
    </lineage>
</organism>
<dbReference type="Proteomes" id="UP000254925">
    <property type="component" value="Unassembled WGS sequence"/>
</dbReference>
<comment type="caution">
    <text evidence="1">The sequence shown here is derived from an EMBL/GenBank/DDBJ whole genome shotgun (WGS) entry which is preliminary data.</text>
</comment>
<proteinExistence type="predicted"/>